<evidence type="ECO:0000313" key="11">
    <source>
        <dbReference type="EMBL" id="HIQ81126.1"/>
    </source>
</evidence>
<dbReference type="AlphaFoldDB" id="A0A9D1CUV7"/>
<dbReference type="PANTHER" id="PTHR34388:SF1">
    <property type="entry name" value="DNA POLYMERASE III SUBUNIT DELTA"/>
    <property type="match status" value="1"/>
</dbReference>
<proteinExistence type="inferred from homology"/>
<name>A0A9D1CUV7_9FIRM</name>
<organism evidence="11 12">
    <name type="scientific">Candidatus Scatavimonas merdigallinarum</name>
    <dbReference type="NCBI Taxonomy" id="2840914"/>
    <lineage>
        <taxon>Bacteria</taxon>
        <taxon>Bacillati</taxon>
        <taxon>Bacillota</taxon>
        <taxon>Clostridia</taxon>
        <taxon>Eubacteriales</taxon>
        <taxon>Oscillospiraceae</taxon>
        <taxon>Oscillospiraceae incertae sedis</taxon>
        <taxon>Candidatus Scatavimonas</taxon>
    </lineage>
</organism>
<evidence type="ECO:0000256" key="5">
    <source>
        <dbReference type="ARBA" id="ARBA00022705"/>
    </source>
</evidence>
<dbReference type="Proteomes" id="UP000886787">
    <property type="component" value="Unassembled WGS sequence"/>
</dbReference>
<comment type="caution">
    <text evidence="11">The sequence shown here is derived from an EMBL/GenBank/DDBJ whole genome shotgun (WGS) entry which is preliminary data.</text>
</comment>
<evidence type="ECO:0000256" key="4">
    <source>
        <dbReference type="ARBA" id="ARBA00022695"/>
    </source>
</evidence>
<sequence length="349" mass="39145">MAKLSETELRKSIKEQNMESIYYLYGNEKLLVRHYTNKLTEKIAGKSPSEFSFHVFSGADDIDQIAIAANVLPFMGGKNYVNIKDLDACRLSDTAFAKLLEMLANLPDTTSVVISALTIMPDMSKTKNKKLVAEIARLGVVAELNKIGQAALEKQLASWARKQGATLTEAEAQRLIRYCGTDLSTLQNELEKLCAYAYGREITQEDIEKTVVKNLEARVFDLSKFVLTGQYDKAFGQLDMLFYQKEEPVSILAVLASAYVDMYRVRVAIENGKKTADIAACFDYKRKEFRLTNAQRYAKGLPTAALRESLAALIEVDEKMKSTPCDKQVLLQELIVKLMLLAKKEYDVG</sequence>
<dbReference type="InterPro" id="IPR048466">
    <property type="entry name" value="DNA_pol3_delta-like_C"/>
</dbReference>
<keyword evidence="4 11" id="KW-0548">Nucleotidyltransferase</keyword>
<dbReference type="GO" id="GO:0003677">
    <property type="term" value="F:DNA binding"/>
    <property type="evidence" value="ECO:0007669"/>
    <property type="project" value="InterPro"/>
</dbReference>
<evidence type="ECO:0000256" key="2">
    <source>
        <dbReference type="ARBA" id="ARBA00017703"/>
    </source>
</evidence>
<dbReference type="GO" id="GO:0003887">
    <property type="term" value="F:DNA-directed DNA polymerase activity"/>
    <property type="evidence" value="ECO:0007669"/>
    <property type="project" value="UniProtKB-KW"/>
</dbReference>
<gene>
    <name evidence="11" type="primary">holA</name>
    <name evidence="11" type="ORF">IAD32_07595</name>
</gene>
<comment type="similarity">
    <text evidence="7">Belongs to the DNA polymerase HolA subunit family.</text>
</comment>
<dbReference type="InterPro" id="IPR008921">
    <property type="entry name" value="DNA_pol3_clamp-load_cplx_C"/>
</dbReference>
<keyword evidence="6" id="KW-0239">DNA-directed DNA polymerase</keyword>
<dbReference type="InterPro" id="IPR027417">
    <property type="entry name" value="P-loop_NTPase"/>
</dbReference>
<dbReference type="PANTHER" id="PTHR34388">
    <property type="entry name" value="DNA POLYMERASE III SUBUNIT DELTA"/>
    <property type="match status" value="1"/>
</dbReference>
<dbReference type="SUPFAM" id="SSF52540">
    <property type="entry name" value="P-loop containing nucleoside triphosphate hydrolases"/>
    <property type="match status" value="1"/>
</dbReference>
<feature type="domain" description="DNA polymerase III delta subunit-like C-terminal" evidence="10">
    <location>
        <begin position="216"/>
        <end position="338"/>
    </location>
</feature>
<dbReference type="NCBIfam" id="TIGR01128">
    <property type="entry name" value="holA"/>
    <property type="match status" value="1"/>
</dbReference>
<evidence type="ECO:0000256" key="3">
    <source>
        <dbReference type="ARBA" id="ARBA00022679"/>
    </source>
</evidence>
<evidence type="ECO:0000259" key="9">
    <source>
        <dbReference type="Pfam" id="PF06144"/>
    </source>
</evidence>
<feature type="domain" description="DNA polymerase III delta N-terminal" evidence="9">
    <location>
        <begin position="22"/>
        <end position="116"/>
    </location>
</feature>
<evidence type="ECO:0000256" key="8">
    <source>
        <dbReference type="ARBA" id="ARBA00049244"/>
    </source>
</evidence>
<keyword evidence="3 11" id="KW-0808">Transferase</keyword>
<dbReference type="GO" id="GO:0006261">
    <property type="term" value="P:DNA-templated DNA replication"/>
    <property type="evidence" value="ECO:0007669"/>
    <property type="project" value="TreeGrafter"/>
</dbReference>
<evidence type="ECO:0000259" key="10">
    <source>
        <dbReference type="Pfam" id="PF21694"/>
    </source>
</evidence>
<dbReference type="SUPFAM" id="SSF48019">
    <property type="entry name" value="post-AAA+ oligomerization domain-like"/>
    <property type="match status" value="1"/>
</dbReference>
<keyword evidence="5" id="KW-0235">DNA replication</keyword>
<reference evidence="11" key="2">
    <citation type="journal article" date="2021" name="PeerJ">
        <title>Extensive microbial diversity within the chicken gut microbiome revealed by metagenomics and culture.</title>
        <authorList>
            <person name="Gilroy R."/>
            <person name="Ravi A."/>
            <person name="Getino M."/>
            <person name="Pursley I."/>
            <person name="Horton D.L."/>
            <person name="Alikhan N.F."/>
            <person name="Baker D."/>
            <person name="Gharbi K."/>
            <person name="Hall N."/>
            <person name="Watson M."/>
            <person name="Adriaenssens E.M."/>
            <person name="Foster-Nyarko E."/>
            <person name="Jarju S."/>
            <person name="Secka A."/>
            <person name="Antonio M."/>
            <person name="Oren A."/>
            <person name="Chaudhuri R.R."/>
            <person name="La Ragione R."/>
            <person name="Hildebrand F."/>
            <person name="Pallen M.J."/>
        </authorList>
    </citation>
    <scope>NUCLEOTIDE SEQUENCE</scope>
    <source>
        <strain evidence="11">ChiSjej1B19-3389</strain>
    </source>
</reference>
<dbReference type="GO" id="GO:0009360">
    <property type="term" value="C:DNA polymerase III complex"/>
    <property type="evidence" value="ECO:0007669"/>
    <property type="project" value="InterPro"/>
</dbReference>
<evidence type="ECO:0000256" key="6">
    <source>
        <dbReference type="ARBA" id="ARBA00022932"/>
    </source>
</evidence>
<reference evidence="11" key="1">
    <citation type="submission" date="2020-10" db="EMBL/GenBank/DDBJ databases">
        <authorList>
            <person name="Gilroy R."/>
        </authorList>
    </citation>
    <scope>NUCLEOTIDE SEQUENCE</scope>
    <source>
        <strain evidence="11">ChiSjej1B19-3389</strain>
    </source>
</reference>
<dbReference type="Gene3D" id="1.10.8.60">
    <property type="match status" value="1"/>
</dbReference>
<dbReference type="Gene3D" id="3.40.50.300">
    <property type="entry name" value="P-loop containing nucleotide triphosphate hydrolases"/>
    <property type="match status" value="1"/>
</dbReference>
<evidence type="ECO:0000313" key="12">
    <source>
        <dbReference type="Proteomes" id="UP000886787"/>
    </source>
</evidence>
<dbReference type="InterPro" id="IPR010372">
    <property type="entry name" value="DNA_pol3_delta_N"/>
</dbReference>
<evidence type="ECO:0000256" key="1">
    <source>
        <dbReference type="ARBA" id="ARBA00012417"/>
    </source>
</evidence>
<accession>A0A9D1CUV7</accession>
<dbReference type="InterPro" id="IPR005790">
    <property type="entry name" value="DNA_polIII_delta"/>
</dbReference>
<protein>
    <recommendedName>
        <fullName evidence="2">DNA polymerase III subunit delta</fullName>
        <ecNumber evidence="1">2.7.7.7</ecNumber>
    </recommendedName>
</protein>
<dbReference type="Pfam" id="PF06144">
    <property type="entry name" value="DNA_pol3_delta"/>
    <property type="match status" value="1"/>
</dbReference>
<dbReference type="Pfam" id="PF21694">
    <property type="entry name" value="DNA_pol3_delta_C"/>
    <property type="match status" value="1"/>
</dbReference>
<dbReference type="EMBL" id="DVFW01000040">
    <property type="protein sequence ID" value="HIQ81126.1"/>
    <property type="molecule type" value="Genomic_DNA"/>
</dbReference>
<comment type="catalytic activity">
    <reaction evidence="8">
        <text>DNA(n) + a 2'-deoxyribonucleoside 5'-triphosphate = DNA(n+1) + diphosphate</text>
        <dbReference type="Rhea" id="RHEA:22508"/>
        <dbReference type="Rhea" id="RHEA-COMP:17339"/>
        <dbReference type="Rhea" id="RHEA-COMP:17340"/>
        <dbReference type="ChEBI" id="CHEBI:33019"/>
        <dbReference type="ChEBI" id="CHEBI:61560"/>
        <dbReference type="ChEBI" id="CHEBI:173112"/>
        <dbReference type="EC" id="2.7.7.7"/>
    </reaction>
</comment>
<dbReference type="EC" id="2.7.7.7" evidence="1"/>
<evidence type="ECO:0000256" key="7">
    <source>
        <dbReference type="ARBA" id="ARBA00034754"/>
    </source>
</evidence>
<dbReference type="Gene3D" id="1.20.272.10">
    <property type="match status" value="1"/>
</dbReference>